<name>A0A834HAM9_RHOSS</name>
<sequence length="344" mass="39723">MLILTWNCQGIGRTLTSQALGDLVRKKSPSIVYLMETKNNKVKLETIRRRLKFDYGNYVDPEGLAGGLALWWNNDVSIDVEFSHKNLMHTVITIKAESLSWAATFVYGCPTNTGKEKVWDELRDIARFERLPWLCIGDFNQVLSIGDKVGGNIPDSSRIGAFRNMLNDCGLVDLECKGPRYTWKNNRADGALIMERIDMAFANVEWRVLFETTLVFVEAAVGSDHNPLLLDTNFSLNKVRRPFRFESLWTTEEECHHIIWETWAREVDGSEMLQMCKKLRGCKENLKTWHKKNFEDLRLQIATIKDQLIGIQKESEKGFNSDNYVNEKVLKTKLGDLWQKESMF</sequence>
<feature type="domain" description="Endonuclease/exonuclease/phosphatase" evidence="1">
    <location>
        <begin position="4"/>
        <end position="225"/>
    </location>
</feature>
<evidence type="ECO:0000313" key="3">
    <source>
        <dbReference type="Proteomes" id="UP000626092"/>
    </source>
</evidence>
<dbReference type="Proteomes" id="UP000626092">
    <property type="component" value="Unassembled WGS sequence"/>
</dbReference>
<dbReference type="EMBL" id="WJXA01000002">
    <property type="protein sequence ID" value="KAF7150532.1"/>
    <property type="molecule type" value="Genomic_DNA"/>
</dbReference>
<gene>
    <name evidence="2" type="ORF">RHSIM_Rhsim02G0238600</name>
</gene>
<dbReference type="Pfam" id="PF03372">
    <property type="entry name" value="Exo_endo_phos"/>
    <property type="match status" value="1"/>
</dbReference>
<dbReference type="PANTHER" id="PTHR33710">
    <property type="entry name" value="BNAC02G09200D PROTEIN"/>
    <property type="match status" value="1"/>
</dbReference>
<dbReference type="GO" id="GO:0003824">
    <property type="term" value="F:catalytic activity"/>
    <property type="evidence" value="ECO:0007669"/>
    <property type="project" value="InterPro"/>
</dbReference>
<protein>
    <recommendedName>
        <fullName evidence="1">Endonuclease/exonuclease/phosphatase domain-containing protein</fullName>
    </recommendedName>
</protein>
<dbReference type="OrthoDB" id="1001388at2759"/>
<dbReference type="SUPFAM" id="SSF56219">
    <property type="entry name" value="DNase I-like"/>
    <property type="match status" value="1"/>
</dbReference>
<dbReference type="InterPro" id="IPR036691">
    <property type="entry name" value="Endo/exonu/phosph_ase_sf"/>
</dbReference>
<accession>A0A834HAM9</accession>
<reference evidence="2" key="1">
    <citation type="submission" date="2019-11" db="EMBL/GenBank/DDBJ databases">
        <authorList>
            <person name="Liu Y."/>
            <person name="Hou J."/>
            <person name="Li T.-Q."/>
            <person name="Guan C.-H."/>
            <person name="Wu X."/>
            <person name="Wu H.-Z."/>
            <person name="Ling F."/>
            <person name="Zhang R."/>
            <person name="Shi X.-G."/>
            <person name="Ren J.-P."/>
            <person name="Chen E.-F."/>
            <person name="Sun J.-M."/>
        </authorList>
    </citation>
    <scope>NUCLEOTIDE SEQUENCE</scope>
    <source>
        <strain evidence="2">Adult_tree_wgs_1</strain>
        <tissue evidence="2">Leaves</tissue>
    </source>
</reference>
<organism evidence="2 3">
    <name type="scientific">Rhododendron simsii</name>
    <name type="common">Sims's rhododendron</name>
    <dbReference type="NCBI Taxonomy" id="118357"/>
    <lineage>
        <taxon>Eukaryota</taxon>
        <taxon>Viridiplantae</taxon>
        <taxon>Streptophyta</taxon>
        <taxon>Embryophyta</taxon>
        <taxon>Tracheophyta</taxon>
        <taxon>Spermatophyta</taxon>
        <taxon>Magnoliopsida</taxon>
        <taxon>eudicotyledons</taxon>
        <taxon>Gunneridae</taxon>
        <taxon>Pentapetalae</taxon>
        <taxon>asterids</taxon>
        <taxon>Ericales</taxon>
        <taxon>Ericaceae</taxon>
        <taxon>Ericoideae</taxon>
        <taxon>Rhodoreae</taxon>
        <taxon>Rhododendron</taxon>
    </lineage>
</organism>
<evidence type="ECO:0000259" key="1">
    <source>
        <dbReference type="Pfam" id="PF03372"/>
    </source>
</evidence>
<proteinExistence type="predicted"/>
<dbReference type="InterPro" id="IPR005135">
    <property type="entry name" value="Endo/exonuclease/phosphatase"/>
</dbReference>
<evidence type="ECO:0000313" key="2">
    <source>
        <dbReference type="EMBL" id="KAF7150532.1"/>
    </source>
</evidence>
<comment type="caution">
    <text evidence="2">The sequence shown here is derived from an EMBL/GenBank/DDBJ whole genome shotgun (WGS) entry which is preliminary data.</text>
</comment>
<dbReference type="PANTHER" id="PTHR33710:SF71">
    <property type="entry name" value="ENDONUCLEASE_EXONUCLEASE_PHOSPHATASE DOMAIN-CONTAINING PROTEIN"/>
    <property type="match status" value="1"/>
</dbReference>
<dbReference type="AlphaFoldDB" id="A0A834HAM9"/>
<dbReference type="Gene3D" id="3.60.10.10">
    <property type="entry name" value="Endonuclease/exonuclease/phosphatase"/>
    <property type="match status" value="1"/>
</dbReference>
<keyword evidence="3" id="KW-1185">Reference proteome</keyword>